<evidence type="ECO:0008006" key="11">
    <source>
        <dbReference type="Google" id="ProtNLM"/>
    </source>
</evidence>
<dbReference type="InterPro" id="IPR036188">
    <property type="entry name" value="FAD/NAD-bd_sf"/>
</dbReference>
<dbReference type="InterPro" id="IPR035985">
    <property type="entry name" value="Ubiquitin-activating_enz"/>
</dbReference>
<evidence type="ECO:0000256" key="2">
    <source>
        <dbReference type="ARBA" id="ARBA00005673"/>
    </source>
</evidence>
<accession>A0A2A9NUY5</accession>
<proteinExistence type="inferred from homology"/>
<name>A0A2A9NUY5_9AGAR</name>
<dbReference type="InterPro" id="IPR000011">
    <property type="entry name" value="UBQ/SUMO-activ_enz_E1-like"/>
</dbReference>
<dbReference type="OrthoDB" id="7777654at2759"/>
<keyword evidence="3" id="KW-0285">Flavoprotein</keyword>
<dbReference type="InterPro" id="IPR000594">
    <property type="entry name" value="ThiF_NAD_FAD-bd"/>
</dbReference>
<dbReference type="GO" id="GO:0016491">
    <property type="term" value="F:oxidoreductase activity"/>
    <property type="evidence" value="ECO:0007669"/>
    <property type="project" value="UniProtKB-KW"/>
</dbReference>
<reference evidence="9 10" key="1">
    <citation type="submission" date="2014-02" db="EMBL/GenBank/DDBJ databases">
        <title>Transposable element dynamics among asymbiotic and ectomycorrhizal Amanita fungi.</title>
        <authorList>
            <consortium name="DOE Joint Genome Institute"/>
            <person name="Hess J."/>
            <person name="Skrede I."/>
            <person name="Wolfe B."/>
            <person name="LaButti K."/>
            <person name="Ohm R.A."/>
            <person name="Grigoriev I.V."/>
            <person name="Pringle A."/>
        </authorList>
    </citation>
    <scope>NUCLEOTIDE SEQUENCE [LARGE SCALE GENOMIC DNA]</scope>
    <source>
        <strain evidence="9 10">SKay4041</strain>
    </source>
</reference>
<feature type="domain" description="THIF-type NAD/FAD binding fold" evidence="8">
    <location>
        <begin position="26"/>
        <end position="332"/>
    </location>
</feature>
<dbReference type="PRINTS" id="PR01849">
    <property type="entry name" value="UBIQUITINACT"/>
</dbReference>
<dbReference type="AlphaFoldDB" id="A0A2A9NUY5"/>
<dbReference type="SUPFAM" id="SSF51905">
    <property type="entry name" value="FAD/NAD(P)-binding domain"/>
    <property type="match status" value="1"/>
</dbReference>
<keyword evidence="4" id="KW-0274">FAD</keyword>
<evidence type="ECO:0000259" key="8">
    <source>
        <dbReference type="Pfam" id="PF00899"/>
    </source>
</evidence>
<sequence>MSAETLPIISNTHQPTELTEEEANRYDRQMRLWGIEAQQRIRNATILVVRLKGVATEAIKNLVLAGIGRLVIVDGETVSEEDLGAGFFFRDDDVGKNRVDAAKAKIEALNPLVAVETVPRSSVLEDNDELESLVKSIDLVCVTDWDRDNMIRLNDICRRFNKPFYAGGTYGLLGYIFCDLIDHVHLSSDRTQTKESTKTLTKVSYPPLQTALCYRWNGLSRRQTKEVNPAIIFTILALWQYQSLHGGHLPNDAAEAAELETLANALLSGADVHRQVLTSIPKDIIDSLAITASHEFSPVCAIVGGLLAQDIIKAMAGRDPPIANFFTFDGNYIIFISPKHVTVVNSSKNLRGHMRQEPKMSLCLVPYRFYNKVAITYPVGLKFVFIMDSYDCIVVGSGHAGSCAALSAIDSGCKKVLLIDKCPQSWCGGNGYFTAGAHRTAHGGLNDLMSILYDPLSPDEASRIDIEPYTCSDFETDVMRLSQGKSDPALVESLVRDSRDAIQWLAKRVGQRFCLSFHRQAYEIDGRMKFWGGMALSIENGGKGLIDTHQRALQKAGVIICFNTPVTFILMDGDVVTGVRVEKDGVQLEIGAPNVILAAGGFEANAELRAQYLGKNWERARVRGTPYNTGDGFKLVRSIGAKLCGDWAGCHSTAWDANAEPNAGRRDLTNQFTKSGYPLGIMINALGKRFVDEGEDYRNYTYAKFGRAILSQPGGYAFQIWDSQVTDRLRKEEYGDGVVEKIFADSIETLADELLEKGLQARKEFISTVNEFNKAVYCNRSENPTSLWDPAIKDGLSTQSSALQLSLPKSNWALPLDKPQFMAVKVACGITFTFGGVAIDPETAGVISERTGKPIRGLFCTGEMVGGLFYNNYPGGSGLTAGAVFGRKAGRAAGGNLNTVV</sequence>
<evidence type="ECO:0000256" key="4">
    <source>
        <dbReference type="ARBA" id="ARBA00022827"/>
    </source>
</evidence>
<comment type="similarity">
    <text evidence="2">Belongs to the ubiquitin-activating E1 family.</text>
</comment>
<evidence type="ECO:0000256" key="5">
    <source>
        <dbReference type="ARBA" id="ARBA00023002"/>
    </source>
</evidence>
<dbReference type="PANTHER" id="PTHR43400">
    <property type="entry name" value="FUMARATE REDUCTASE"/>
    <property type="match status" value="1"/>
</dbReference>
<dbReference type="InterPro" id="IPR003953">
    <property type="entry name" value="FAD-dep_OxRdtase_2_FAD-bd"/>
</dbReference>
<evidence type="ECO:0000313" key="10">
    <source>
        <dbReference type="Proteomes" id="UP000242287"/>
    </source>
</evidence>
<dbReference type="GO" id="GO:0008641">
    <property type="term" value="F:ubiquitin-like modifier activating enzyme activity"/>
    <property type="evidence" value="ECO:0007669"/>
    <property type="project" value="InterPro"/>
</dbReference>
<evidence type="ECO:0000259" key="7">
    <source>
        <dbReference type="Pfam" id="PF00890"/>
    </source>
</evidence>
<evidence type="ECO:0000256" key="3">
    <source>
        <dbReference type="ARBA" id="ARBA00022630"/>
    </source>
</evidence>
<keyword evidence="10" id="KW-1185">Reference proteome</keyword>
<comment type="pathway">
    <text evidence="6">Protein modification.</text>
</comment>
<dbReference type="Gene3D" id="3.40.50.720">
    <property type="entry name" value="NAD(P)-binding Rossmann-like Domain"/>
    <property type="match status" value="1"/>
</dbReference>
<evidence type="ECO:0000313" key="9">
    <source>
        <dbReference type="EMBL" id="PFH53918.1"/>
    </source>
</evidence>
<organism evidence="9 10">
    <name type="scientific">Amanita thiersii Skay4041</name>
    <dbReference type="NCBI Taxonomy" id="703135"/>
    <lineage>
        <taxon>Eukaryota</taxon>
        <taxon>Fungi</taxon>
        <taxon>Dikarya</taxon>
        <taxon>Basidiomycota</taxon>
        <taxon>Agaricomycotina</taxon>
        <taxon>Agaricomycetes</taxon>
        <taxon>Agaricomycetidae</taxon>
        <taxon>Agaricales</taxon>
        <taxon>Pluteineae</taxon>
        <taxon>Amanitaceae</taxon>
        <taxon>Amanita</taxon>
    </lineage>
</organism>
<feature type="domain" description="FAD-dependent oxidoreductase 2 FAD-binding" evidence="7">
    <location>
        <begin position="391"/>
        <end position="877"/>
    </location>
</feature>
<evidence type="ECO:0000256" key="1">
    <source>
        <dbReference type="ARBA" id="ARBA00001974"/>
    </source>
</evidence>
<dbReference type="InterPro" id="IPR050315">
    <property type="entry name" value="FAD-oxidoreductase_2"/>
</dbReference>
<dbReference type="Pfam" id="PF00890">
    <property type="entry name" value="FAD_binding_2"/>
    <property type="match status" value="1"/>
</dbReference>
<dbReference type="PANTHER" id="PTHR43400:SF7">
    <property type="entry name" value="FAD-DEPENDENT OXIDOREDUCTASE 2 FAD BINDING DOMAIN-CONTAINING PROTEIN"/>
    <property type="match status" value="1"/>
</dbReference>
<dbReference type="STRING" id="703135.A0A2A9NUY5"/>
<evidence type="ECO:0000256" key="6">
    <source>
        <dbReference type="ARBA" id="ARBA00043952"/>
    </source>
</evidence>
<gene>
    <name evidence="9" type="ORF">AMATHDRAFT_717</name>
</gene>
<dbReference type="SUPFAM" id="SSF69572">
    <property type="entry name" value="Activating enzymes of the ubiquitin-like proteins"/>
    <property type="match status" value="1"/>
</dbReference>
<dbReference type="EMBL" id="KZ301971">
    <property type="protein sequence ID" value="PFH53918.1"/>
    <property type="molecule type" value="Genomic_DNA"/>
</dbReference>
<dbReference type="Proteomes" id="UP000242287">
    <property type="component" value="Unassembled WGS sequence"/>
</dbReference>
<dbReference type="Pfam" id="PF00899">
    <property type="entry name" value="ThiF"/>
    <property type="match status" value="1"/>
</dbReference>
<dbReference type="Gene3D" id="3.90.700.10">
    <property type="entry name" value="Succinate dehydrogenase/fumarate reductase flavoprotein, catalytic domain"/>
    <property type="match status" value="1"/>
</dbReference>
<dbReference type="Gene3D" id="3.50.50.60">
    <property type="entry name" value="FAD/NAD(P)-binding domain"/>
    <property type="match status" value="1"/>
</dbReference>
<keyword evidence="5" id="KW-0560">Oxidoreductase</keyword>
<dbReference type="InterPro" id="IPR027477">
    <property type="entry name" value="Succ_DH/fumarate_Rdtase_cat_sf"/>
</dbReference>
<dbReference type="SUPFAM" id="SSF56425">
    <property type="entry name" value="Succinate dehydrogenase/fumarate reductase flavoprotein, catalytic domain"/>
    <property type="match status" value="1"/>
</dbReference>
<dbReference type="NCBIfam" id="NF006130">
    <property type="entry name" value="PRK08274.1"/>
    <property type="match status" value="1"/>
</dbReference>
<comment type="cofactor">
    <cofactor evidence="1">
        <name>FAD</name>
        <dbReference type="ChEBI" id="CHEBI:57692"/>
    </cofactor>
</comment>
<protein>
    <recommendedName>
        <fullName evidence="11">THIF-type NAD/FAD binding fold domain-containing protein</fullName>
    </recommendedName>
</protein>